<sequence length="301" mass="34295">MKMIKRLLCICLLGAAPFWGEAQELNARITINSDKIQSTNKQVFTTLQTALNEFVNNKKWTDATFAVNERIDCTMTLIINEVVSDNSFKGEIQVQARRPVYNSSYTTTILNYRDTDLSFDYTEFEPLEYMENTLSSNLIATVVYYIYTILGLDFDSFSPKGGSAFLQQAQQIVSLAQSQPSWTGWKAFENDRNRHALATALSDNTSDLFRDMWYNYHRKGLDEMAANPDRGRTTIIGLLPVLEQIKSARPTSPLLQMFADAKLDEVVLIYSKATTQEKQDGYKMLSNLYPALTTRMESLKK</sequence>
<evidence type="ECO:0000256" key="1">
    <source>
        <dbReference type="SAM" id="SignalP"/>
    </source>
</evidence>
<evidence type="ECO:0000313" key="3">
    <source>
        <dbReference type="EMBL" id="RDU51176.1"/>
    </source>
</evidence>
<protein>
    <submittedName>
        <fullName evidence="3">DUF4835 family protein</fullName>
    </submittedName>
</protein>
<dbReference type="EMBL" id="QREV01000001">
    <property type="protein sequence ID" value="RDU51176.1"/>
    <property type="molecule type" value="Genomic_DNA"/>
</dbReference>
<dbReference type="InterPro" id="IPR032274">
    <property type="entry name" value="DUF4835"/>
</dbReference>
<feature type="chain" id="PRO_5017745313" evidence="1">
    <location>
        <begin position="23"/>
        <end position="301"/>
    </location>
</feature>
<comment type="caution">
    <text evidence="3">The sequence shown here is derived from an EMBL/GenBank/DDBJ whole genome shotgun (WGS) entry which is preliminary data.</text>
</comment>
<proteinExistence type="predicted"/>
<dbReference type="RefSeq" id="WP_115497769.1">
    <property type="nucleotide sequence ID" value="NZ_JACRTI010000001.1"/>
</dbReference>
<dbReference type="EMBL" id="JACRTI010000001">
    <property type="protein sequence ID" value="MBC8600228.1"/>
    <property type="molecule type" value="Genomic_DNA"/>
</dbReference>
<gene>
    <name evidence="3" type="ORF">DWU89_00665</name>
    <name evidence="2" type="ORF">H8784_00650</name>
</gene>
<evidence type="ECO:0000313" key="4">
    <source>
        <dbReference type="Proteomes" id="UP000256321"/>
    </source>
</evidence>
<name>A0A3D8HJN7_9BACT</name>
<keyword evidence="5" id="KW-1185">Reference proteome</keyword>
<accession>A0A3D8HJN7</accession>
<dbReference type="AlphaFoldDB" id="A0A3D8HJN7"/>
<dbReference type="Proteomes" id="UP000256321">
    <property type="component" value="Unassembled WGS sequence"/>
</dbReference>
<reference evidence="3 4" key="1">
    <citation type="submission" date="2018-07" db="EMBL/GenBank/DDBJ databases">
        <title>Parabacteroides acidifaciens nov. sp., isolated from human feces.</title>
        <authorList>
            <person name="Wang Y.J."/>
        </authorList>
    </citation>
    <scope>NUCLEOTIDE SEQUENCE [LARGE SCALE GENOMIC DNA]</scope>
    <source>
        <strain evidence="3 4">426-9</strain>
    </source>
</reference>
<dbReference type="Pfam" id="PF16119">
    <property type="entry name" value="DUF4835"/>
    <property type="match status" value="1"/>
</dbReference>
<reference evidence="2 5" key="2">
    <citation type="submission" date="2020-08" db="EMBL/GenBank/DDBJ databases">
        <title>Genome public.</title>
        <authorList>
            <person name="Liu C."/>
            <person name="Sun Q."/>
        </authorList>
    </citation>
    <scope>NUCLEOTIDE SEQUENCE [LARGE SCALE GENOMIC DNA]</scope>
    <source>
        <strain evidence="2 5">426_9</strain>
    </source>
</reference>
<keyword evidence="1" id="KW-0732">Signal</keyword>
<organism evidence="3 4">
    <name type="scientific">Parabacteroides acidifaciens</name>
    <dbReference type="NCBI Taxonomy" id="2290935"/>
    <lineage>
        <taxon>Bacteria</taxon>
        <taxon>Pseudomonadati</taxon>
        <taxon>Bacteroidota</taxon>
        <taxon>Bacteroidia</taxon>
        <taxon>Bacteroidales</taxon>
        <taxon>Tannerellaceae</taxon>
        <taxon>Parabacteroides</taxon>
    </lineage>
</organism>
<evidence type="ECO:0000313" key="2">
    <source>
        <dbReference type="EMBL" id="MBC8600228.1"/>
    </source>
</evidence>
<feature type="signal peptide" evidence="1">
    <location>
        <begin position="1"/>
        <end position="22"/>
    </location>
</feature>
<evidence type="ECO:0000313" key="5">
    <source>
        <dbReference type="Proteomes" id="UP000629596"/>
    </source>
</evidence>
<dbReference type="Proteomes" id="UP000629596">
    <property type="component" value="Unassembled WGS sequence"/>
</dbReference>